<evidence type="ECO:0000256" key="4">
    <source>
        <dbReference type="ARBA" id="ARBA00022801"/>
    </source>
</evidence>
<keyword evidence="2 8" id="KW-0121">Carboxypeptidase</keyword>
<evidence type="ECO:0000313" key="8">
    <source>
        <dbReference type="EMBL" id="OIR03380.1"/>
    </source>
</evidence>
<dbReference type="PIRSF" id="PIRSF028757">
    <property type="entry name" value="LD-carboxypeptidase"/>
    <property type="match status" value="1"/>
</dbReference>
<dbReference type="GO" id="GO:0004180">
    <property type="term" value="F:carboxypeptidase activity"/>
    <property type="evidence" value="ECO:0007669"/>
    <property type="project" value="UniProtKB-KW"/>
</dbReference>
<sequence length="303" mass="33567">MITIPPYLKKGDTIGIVAPSGSMPAENAETCIKTLEAWGYKVKVGSTVGNQFNYFSGTDKERIADLQKMLNDTTIKAILCARGGYGLSRMIDDLDFQKFKKHPKWIIGFSDVTVLHAHIFQHYQIATLHAPMAGAFNGDGHKNKYIASLKDALSGVTSNYECSAHAFNKTGHAEAELIGGNLAIVAHLIGSHSSYKTRHKILFLEDVGEYLYNIDRMLIQLERAEMFKHLKGLIIGGFSEMKDTTIPFGKDVYSIINDHVKDLKLPICFGFPVSHDTENLALKIGVQHELIVAKDGVSVKEVW</sequence>
<evidence type="ECO:0000259" key="7">
    <source>
        <dbReference type="Pfam" id="PF17676"/>
    </source>
</evidence>
<evidence type="ECO:0000259" key="6">
    <source>
        <dbReference type="Pfam" id="PF02016"/>
    </source>
</evidence>
<dbReference type="Pfam" id="PF17676">
    <property type="entry name" value="Peptidase_S66C"/>
    <property type="match status" value="1"/>
</dbReference>
<dbReference type="InterPro" id="IPR029062">
    <property type="entry name" value="Class_I_gatase-like"/>
</dbReference>
<dbReference type="InterPro" id="IPR027478">
    <property type="entry name" value="LdcA_N"/>
</dbReference>
<evidence type="ECO:0000256" key="3">
    <source>
        <dbReference type="ARBA" id="ARBA00022670"/>
    </source>
</evidence>
<dbReference type="Gene3D" id="3.40.50.10740">
    <property type="entry name" value="Class I glutamine amidotransferase-like"/>
    <property type="match status" value="1"/>
</dbReference>
<comment type="similarity">
    <text evidence="1">Belongs to the peptidase S66 family.</text>
</comment>
<dbReference type="GO" id="GO:0006508">
    <property type="term" value="P:proteolysis"/>
    <property type="evidence" value="ECO:0007669"/>
    <property type="project" value="UniProtKB-KW"/>
</dbReference>
<dbReference type="CDD" id="cd07025">
    <property type="entry name" value="Peptidase_S66"/>
    <property type="match status" value="1"/>
</dbReference>
<reference evidence="8" key="1">
    <citation type="submission" date="2016-10" db="EMBL/GenBank/DDBJ databases">
        <title>Sequence of Gallionella enrichment culture.</title>
        <authorList>
            <person name="Poehlein A."/>
            <person name="Muehling M."/>
            <person name="Daniel R."/>
        </authorList>
    </citation>
    <scope>NUCLEOTIDE SEQUENCE</scope>
</reference>
<keyword evidence="4 8" id="KW-0378">Hydrolase</keyword>
<feature type="domain" description="LD-carboxypeptidase C-terminal" evidence="7">
    <location>
        <begin position="175"/>
        <end position="290"/>
    </location>
</feature>
<gene>
    <name evidence="8" type="primary">ykfA_1</name>
    <name evidence="8" type="ORF">GALL_144510</name>
</gene>
<accession>A0A1J5SNY3</accession>
<dbReference type="Pfam" id="PF02016">
    <property type="entry name" value="Peptidase_S66"/>
    <property type="match status" value="1"/>
</dbReference>
<dbReference type="InterPro" id="IPR040921">
    <property type="entry name" value="Peptidase_S66C"/>
</dbReference>
<dbReference type="SUPFAM" id="SSF141986">
    <property type="entry name" value="LD-carboxypeptidase A C-terminal domain-like"/>
    <property type="match status" value="1"/>
</dbReference>
<protein>
    <submittedName>
        <fullName evidence="8">Putative murein peptide carboxypeptidase</fullName>
        <ecNumber evidence="8">3.4.16.-</ecNumber>
    </submittedName>
</protein>
<comment type="caution">
    <text evidence="8">The sequence shown here is derived from an EMBL/GenBank/DDBJ whole genome shotgun (WGS) entry which is preliminary data.</text>
</comment>
<proteinExistence type="inferred from homology"/>
<keyword evidence="5" id="KW-0720">Serine protease</keyword>
<feature type="domain" description="LD-carboxypeptidase N-terminal" evidence="6">
    <location>
        <begin position="14"/>
        <end position="130"/>
    </location>
</feature>
<dbReference type="InterPro" id="IPR003507">
    <property type="entry name" value="S66_fam"/>
</dbReference>
<dbReference type="Gene3D" id="3.50.30.60">
    <property type="entry name" value="LD-carboxypeptidase A C-terminal domain-like"/>
    <property type="match status" value="1"/>
</dbReference>
<dbReference type="PANTHER" id="PTHR30237:SF2">
    <property type="entry name" value="MUREIN TETRAPEPTIDE CARBOXYPEPTIDASE"/>
    <property type="match status" value="1"/>
</dbReference>
<dbReference type="EMBL" id="MLJW01000066">
    <property type="protein sequence ID" value="OIR03380.1"/>
    <property type="molecule type" value="Genomic_DNA"/>
</dbReference>
<dbReference type="AlphaFoldDB" id="A0A1J5SNY3"/>
<dbReference type="InterPro" id="IPR040449">
    <property type="entry name" value="Peptidase_S66_N"/>
</dbReference>
<dbReference type="PANTHER" id="PTHR30237">
    <property type="entry name" value="MURAMOYLTETRAPEPTIDE CARBOXYPEPTIDASE"/>
    <property type="match status" value="1"/>
</dbReference>
<evidence type="ECO:0000256" key="1">
    <source>
        <dbReference type="ARBA" id="ARBA00010233"/>
    </source>
</evidence>
<name>A0A1J5SNY3_9ZZZZ</name>
<keyword evidence="3" id="KW-0645">Protease</keyword>
<dbReference type="InterPro" id="IPR027461">
    <property type="entry name" value="Carboxypeptidase_A_C_sf"/>
</dbReference>
<evidence type="ECO:0000256" key="2">
    <source>
        <dbReference type="ARBA" id="ARBA00022645"/>
    </source>
</evidence>
<dbReference type="SUPFAM" id="SSF52317">
    <property type="entry name" value="Class I glutamine amidotransferase-like"/>
    <property type="match status" value="1"/>
</dbReference>
<dbReference type="GO" id="GO:0008236">
    <property type="term" value="F:serine-type peptidase activity"/>
    <property type="evidence" value="ECO:0007669"/>
    <property type="project" value="UniProtKB-KW"/>
</dbReference>
<organism evidence="8">
    <name type="scientific">mine drainage metagenome</name>
    <dbReference type="NCBI Taxonomy" id="410659"/>
    <lineage>
        <taxon>unclassified sequences</taxon>
        <taxon>metagenomes</taxon>
        <taxon>ecological metagenomes</taxon>
    </lineage>
</organism>
<dbReference type="EC" id="3.4.16.-" evidence="8"/>
<evidence type="ECO:0000256" key="5">
    <source>
        <dbReference type="ARBA" id="ARBA00022825"/>
    </source>
</evidence>